<feature type="region of interest" description="Disordered" evidence="1">
    <location>
        <begin position="364"/>
        <end position="460"/>
    </location>
</feature>
<comment type="caution">
    <text evidence="2">The sequence shown here is derived from an EMBL/GenBank/DDBJ whole genome shotgun (WGS) entry which is preliminary data.</text>
</comment>
<feature type="compositionally biased region" description="Low complexity" evidence="1">
    <location>
        <begin position="414"/>
        <end position="434"/>
    </location>
</feature>
<proteinExistence type="predicted"/>
<dbReference type="Proteomes" id="UP000075714">
    <property type="component" value="Unassembled WGS sequence"/>
</dbReference>
<evidence type="ECO:0000313" key="2">
    <source>
        <dbReference type="EMBL" id="KXZ47941.1"/>
    </source>
</evidence>
<accession>A0A150GDL1</accession>
<evidence type="ECO:0000313" key="3">
    <source>
        <dbReference type="Proteomes" id="UP000075714"/>
    </source>
</evidence>
<organism evidence="2 3">
    <name type="scientific">Gonium pectorale</name>
    <name type="common">Green alga</name>
    <dbReference type="NCBI Taxonomy" id="33097"/>
    <lineage>
        <taxon>Eukaryota</taxon>
        <taxon>Viridiplantae</taxon>
        <taxon>Chlorophyta</taxon>
        <taxon>core chlorophytes</taxon>
        <taxon>Chlorophyceae</taxon>
        <taxon>CS clade</taxon>
        <taxon>Chlamydomonadales</taxon>
        <taxon>Volvocaceae</taxon>
        <taxon>Gonium</taxon>
    </lineage>
</organism>
<dbReference type="AlphaFoldDB" id="A0A150GDL1"/>
<keyword evidence="3" id="KW-1185">Reference proteome</keyword>
<sequence>MEPSGKEIREGWDPMDMSYMQLLDAAGPAEEAPGAEGNLDILVDVVSNLERGFVEAKPFSAGSFELGSGSLLVPLMKDESGALRVQLELPEERPDVMDASRVGATRLNAKGAKTQLVVGSRRVHALLLQLQRRQLWRRVAAGLERDAAGLGLGAGGAGGGGGGAAGASATAAGAGGSAAGGGGGGGGGGGSSSGGGGHPVHVSLARLAHALPFVTLRWRPCGSSILTSAMEVHVGPAHRVLLLIRDGLTDMEGVVQATGTAASGGAGGSRWVRDTHMGFSRHDVPAVLRSLLQTLGMPLERLLGVAQHTPPQHAPHAPQAAVQHLMLANHGSQHGSHSSLGSLGGSLGPVSSGLLHAYASQPQLTQQGQLPRSATHGSVGTLAQQAQHAQHGAASPGLGHLAAAESPPLPPAWQPGAAMAQAAAQAAVAPGAWGQPPPPPQQQQGMPAGGAAGQAGGLSG</sequence>
<feature type="region of interest" description="Disordered" evidence="1">
    <location>
        <begin position="163"/>
        <end position="196"/>
    </location>
</feature>
<evidence type="ECO:0000256" key="1">
    <source>
        <dbReference type="SAM" id="MobiDB-lite"/>
    </source>
</evidence>
<dbReference type="EMBL" id="LSYV01000032">
    <property type="protein sequence ID" value="KXZ47941.1"/>
    <property type="molecule type" value="Genomic_DNA"/>
</dbReference>
<dbReference type="OrthoDB" id="545602at2759"/>
<protein>
    <submittedName>
        <fullName evidence="2">Uncharacterized protein</fullName>
    </submittedName>
</protein>
<reference evidence="3" key="1">
    <citation type="journal article" date="2016" name="Nat. Commun.">
        <title>The Gonium pectorale genome demonstrates co-option of cell cycle regulation during the evolution of multicellularity.</title>
        <authorList>
            <person name="Hanschen E.R."/>
            <person name="Marriage T.N."/>
            <person name="Ferris P.J."/>
            <person name="Hamaji T."/>
            <person name="Toyoda A."/>
            <person name="Fujiyama A."/>
            <person name="Neme R."/>
            <person name="Noguchi H."/>
            <person name="Minakuchi Y."/>
            <person name="Suzuki M."/>
            <person name="Kawai-Toyooka H."/>
            <person name="Smith D.R."/>
            <person name="Sparks H."/>
            <person name="Anderson J."/>
            <person name="Bakaric R."/>
            <person name="Luria V."/>
            <person name="Karger A."/>
            <person name="Kirschner M.W."/>
            <person name="Durand P.M."/>
            <person name="Michod R.E."/>
            <person name="Nozaki H."/>
            <person name="Olson B.J."/>
        </authorList>
    </citation>
    <scope>NUCLEOTIDE SEQUENCE [LARGE SCALE GENOMIC DNA]</scope>
    <source>
        <strain evidence="3">NIES-2863</strain>
    </source>
</reference>
<feature type="compositionally biased region" description="Gly residues" evidence="1">
    <location>
        <begin position="447"/>
        <end position="460"/>
    </location>
</feature>
<feature type="compositionally biased region" description="Polar residues" evidence="1">
    <location>
        <begin position="364"/>
        <end position="382"/>
    </location>
</feature>
<feature type="compositionally biased region" description="Gly residues" evidence="1">
    <location>
        <begin position="173"/>
        <end position="196"/>
    </location>
</feature>
<name>A0A150GDL1_GONPE</name>
<gene>
    <name evidence="2" type="ORF">GPECTOR_31g303</name>
</gene>
<feature type="compositionally biased region" description="Low complexity" evidence="1">
    <location>
        <begin position="383"/>
        <end position="394"/>
    </location>
</feature>